<comment type="similarity">
    <text evidence="2">Belongs to the TrkH potassium transport family.</text>
</comment>
<feature type="transmembrane region" description="Helical" evidence="9">
    <location>
        <begin position="479"/>
        <end position="504"/>
    </location>
</feature>
<feature type="transmembrane region" description="Helical" evidence="9">
    <location>
        <begin position="415"/>
        <end position="438"/>
    </location>
</feature>
<name>A0A2T4JAU8_FUSBL</name>
<keyword evidence="11" id="KW-1185">Reference proteome</keyword>
<evidence type="ECO:0000256" key="9">
    <source>
        <dbReference type="SAM" id="Phobius"/>
    </source>
</evidence>
<evidence type="ECO:0000256" key="1">
    <source>
        <dbReference type="ARBA" id="ARBA00004651"/>
    </source>
</evidence>
<dbReference type="GO" id="GO:0008324">
    <property type="term" value="F:monoatomic cation transmembrane transporter activity"/>
    <property type="evidence" value="ECO:0007669"/>
    <property type="project" value="InterPro"/>
</dbReference>
<organism evidence="10 11">
    <name type="scientific">Fuscovulum blasticum DSM 2131</name>
    <dbReference type="NCBI Taxonomy" id="1188250"/>
    <lineage>
        <taxon>Bacteria</taxon>
        <taxon>Pseudomonadati</taxon>
        <taxon>Pseudomonadota</taxon>
        <taxon>Alphaproteobacteria</taxon>
        <taxon>Rhodobacterales</taxon>
        <taxon>Paracoccaceae</taxon>
        <taxon>Pseudogemmobacter</taxon>
    </lineage>
</organism>
<evidence type="ECO:0000313" key="10">
    <source>
        <dbReference type="EMBL" id="PTE14958.1"/>
    </source>
</evidence>
<evidence type="ECO:0000256" key="5">
    <source>
        <dbReference type="ARBA" id="ARBA00022692"/>
    </source>
</evidence>
<dbReference type="Proteomes" id="UP000241362">
    <property type="component" value="Unassembled WGS sequence"/>
</dbReference>
<comment type="subcellular location">
    <subcellularLocation>
        <location evidence="1">Cell membrane</location>
        <topology evidence="1">Multi-pass membrane protein</topology>
    </subcellularLocation>
</comment>
<keyword evidence="3" id="KW-0813">Transport</keyword>
<dbReference type="EMBL" id="PZKE01000005">
    <property type="protein sequence ID" value="PTE14958.1"/>
    <property type="molecule type" value="Genomic_DNA"/>
</dbReference>
<accession>A0A2T4JAU8</accession>
<keyword evidence="8 9" id="KW-0472">Membrane</keyword>
<feature type="transmembrane region" description="Helical" evidence="9">
    <location>
        <begin position="316"/>
        <end position="336"/>
    </location>
</feature>
<feature type="transmembrane region" description="Helical" evidence="9">
    <location>
        <begin position="279"/>
        <end position="296"/>
    </location>
</feature>
<dbReference type="RefSeq" id="WP_107672733.1">
    <property type="nucleotide sequence ID" value="NZ_PZKE01000005.1"/>
</dbReference>
<dbReference type="AlphaFoldDB" id="A0A2T4JAU8"/>
<feature type="transmembrane region" description="Helical" evidence="9">
    <location>
        <begin position="348"/>
        <end position="368"/>
    </location>
</feature>
<dbReference type="PANTHER" id="PTHR32024:SF2">
    <property type="entry name" value="TRK SYSTEM POTASSIUM UPTAKE PROTEIN TRKG-RELATED"/>
    <property type="match status" value="1"/>
</dbReference>
<evidence type="ECO:0000256" key="7">
    <source>
        <dbReference type="ARBA" id="ARBA00023065"/>
    </source>
</evidence>
<dbReference type="PANTHER" id="PTHR32024">
    <property type="entry name" value="TRK SYSTEM POTASSIUM UPTAKE PROTEIN TRKG-RELATED"/>
    <property type="match status" value="1"/>
</dbReference>
<proteinExistence type="inferred from homology"/>
<feature type="transmembrane region" description="Helical" evidence="9">
    <location>
        <begin position="445"/>
        <end position="464"/>
    </location>
</feature>
<keyword evidence="6 9" id="KW-1133">Transmembrane helix</keyword>
<reference evidence="10 11" key="1">
    <citation type="submission" date="2018-03" db="EMBL/GenBank/DDBJ databases">
        <title>Rhodobacter blasticus.</title>
        <authorList>
            <person name="Meyer T.E."/>
            <person name="Miller S."/>
            <person name="Lodha T."/>
            <person name="Gandham S."/>
            <person name="Chintalapati S."/>
            <person name="Chintalapati V.R."/>
        </authorList>
    </citation>
    <scope>NUCLEOTIDE SEQUENCE [LARGE SCALE GENOMIC DNA]</scope>
    <source>
        <strain evidence="10 11">DSM 2131</strain>
    </source>
</reference>
<keyword evidence="4" id="KW-1003">Cell membrane</keyword>
<feature type="transmembrane region" description="Helical" evidence="9">
    <location>
        <begin position="129"/>
        <end position="150"/>
    </location>
</feature>
<evidence type="ECO:0000256" key="6">
    <source>
        <dbReference type="ARBA" id="ARBA00022989"/>
    </source>
</evidence>
<keyword evidence="5 9" id="KW-0812">Transmembrane</keyword>
<evidence type="ECO:0000256" key="4">
    <source>
        <dbReference type="ARBA" id="ARBA00022475"/>
    </source>
</evidence>
<evidence type="ECO:0000256" key="3">
    <source>
        <dbReference type="ARBA" id="ARBA00022448"/>
    </source>
</evidence>
<dbReference type="InterPro" id="IPR003445">
    <property type="entry name" value="Cat_transpt"/>
</dbReference>
<gene>
    <name evidence="10" type="ORF">C5F44_06600</name>
</gene>
<feature type="transmembrane region" description="Helical" evidence="9">
    <location>
        <begin position="189"/>
        <end position="211"/>
    </location>
</feature>
<dbReference type="Pfam" id="PF02386">
    <property type="entry name" value="TrkH"/>
    <property type="match status" value="1"/>
</dbReference>
<evidence type="ECO:0000256" key="2">
    <source>
        <dbReference type="ARBA" id="ARBA00009137"/>
    </source>
</evidence>
<comment type="caution">
    <text evidence="10">The sequence shown here is derived from an EMBL/GenBank/DDBJ whole genome shotgun (WGS) entry which is preliminary data.</text>
</comment>
<feature type="transmembrane region" description="Helical" evidence="9">
    <location>
        <begin position="39"/>
        <end position="60"/>
    </location>
</feature>
<feature type="transmembrane region" description="Helical" evidence="9">
    <location>
        <begin position="72"/>
        <end position="94"/>
    </location>
</feature>
<sequence length="512" mass="53774">MLARLTALPLLVVLLGGTALVALLPSGHALILGDMRTARAFFYAALMLAVLTVMLGLATAHWRPRNAARAQLAALVGAYVVLPVAMALPVVWAVRDTSLINAWFEMMTCFTTTGSSVYEPGRLPPSVHLWRALVSWLGGYFILLAAYAILAPLNLGGAEVISGRVPGRGAHGATQITRVADPALRLSRYAMAILPVYAGLTLALWVALLIAGEDGLLALTHAMGTLSTSGVSAGIGLSVTGSGLAGEVLILGFLVFALSRRLMPVPGVGLSDRKIWHDPELRLAAFLTAVVVLVLMTRHLMSEVEAPREMATATGIARALWGAMFTALSFLTTTGYESAYWSSARDWAGLGAPGLMLLGLAIVGGGVATTAGGVKLLRVYALLRQGERELERIIHPNSVGGQGAEGRRLRGEGAYMAWVFFMLFALSIGLVTAVLTLTGQAFQPALVLGISALTTTGPLIQVATAEPLSYAVLSNAEKIVLGVTMVVGRLETLALIALVAPGGWRGKAQFHM</sequence>
<protein>
    <submittedName>
        <fullName evidence="10">Potassium transporter TrkH</fullName>
    </submittedName>
</protein>
<dbReference type="GO" id="GO:0005886">
    <property type="term" value="C:plasma membrane"/>
    <property type="evidence" value="ECO:0007669"/>
    <property type="project" value="UniProtKB-SubCell"/>
</dbReference>
<feature type="transmembrane region" description="Helical" evidence="9">
    <location>
        <begin position="231"/>
        <end position="258"/>
    </location>
</feature>
<evidence type="ECO:0000256" key="8">
    <source>
        <dbReference type="ARBA" id="ARBA00023136"/>
    </source>
</evidence>
<dbReference type="GO" id="GO:0030001">
    <property type="term" value="P:metal ion transport"/>
    <property type="evidence" value="ECO:0007669"/>
    <property type="project" value="UniProtKB-ARBA"/>
</dbReference>
<evidence type="ECO:0000313" key="11">
    <source>
        <dbReference type="Proteomes" id="UP000241362"/>
    </source>
</evidence>
<keyword evidence="7" id="KW-0406">Ion transport</keyword>